<accession>A0A932I3V9</accession>
<feature type="domain" description="NADH:ubiquinone oxidoreductase 30kDa subunit" evidence="6">
    <location>
        <begin position="9"/>
        <end position="128"/>
    </location>
</feature>
<dbReference type="Pfam" id="PF00329">
    <property type="entry name" value="Complex1_30kDa"/>
    <property type="match status" value="1"/>
</dbReference>
<dbReference type="GO" id="GO:0050136">
    <property type="term" value="F:NADH dehydrogenase (quinone) (non-electrogenic) activity"/>
    <property type="evidence" value="ECO:0007669"/>
    <property type="project" value="UniProtKB-UniRule"/>
</dbReference>
<dbReference type="GO" id="GO:0005886">
    <property type="term" value="C:plasma membrane"/>
    <property type="evidence" value="ECO:0007669"/>
    <property type="project" value="UniProtKB-SubCell"/>
</dbReference>
<evidence type="ECO:0000313" key="8">
    <source>
        <dbReference type="Proteomes" id="UP000782312"/>
    </source>
</evidence>
<keyword evidence="2 3" id="KW-0813">Transport</keyword>
<evidence type="ECO:0000256" key="5">
    <source>
        <dbReference type="RuleBase" id="RU003582"/>
    </source>
</evidence>
<dbReference type="NCBIfam" id="TIGR01961">
    <property type="entry name" value="NuoC_fam"/>
    <property type="match status" value="1"/>
</dbReference>
<protein>
    <recommendedName>
        <fullName evidence="3">NADH-quinone oxidoreductase subunit C</fullName>
        <ecNumber evidence="3">7.1.1.-</ecNumber>
    </recommendedName>
    <alternativeName>
        <fullName evidence="3">NADH dehydrogenase I subunit C</fullName>
    </alternativeName>
    <alternativeName>
        <fullName evidence="3">NDH-1 subunit C</fullName>
    </alternativeName>
</protein>
<dbReference type="AlphaFoldDB" id="A0A932I3V9"/>
<gene>
    <name evidence="3" type="primary">nuoC</name>
    <name evidence="7" type="ORF">HYZ11_16815</name>
</gene>
<keyword evidence="3 4" id="KW-0520">NAD</keyword>
<dbReference type="InterPro" id="IPR020396">
    <property type="entry name" value="NADH_UbQ_OxRdtase_CS"/>
</dbReference>
<dbReference type="InterPro" id="IPR037232">
    <property type="entry name" value="NADH_quin_OxRdtase_su_C/D-like"/>
</dbReference>
<organism evidence="7 8">
    <name type="scientific">Tectimicrobiota bacterium</name>
    <dbReference type="NCBI Taxonomy" id="2528274"/>
    <lineage>
        <taxon>Bacteria</taxon>
        <taxon>Pseudomonadati</taxon>
        <taxon>Nitrospinota/Tectimicrobiota group</taxon>
        <taxon>Candidatus Tectimicrobiota</taxon>
    </lineage>
</organism>
<dbReference type="Proteomes" id="UP000782312">
    <property type="component" value="Unassembled WGS sequence"/>
</dbReference>
<proteinExistence type="inferred from homology"/>
<comment type="similarity">
    <text evidence="1 3 4">Belongs to the complex I 30 kDa subunit family.</text>
</comment>
<comment type="catalytic activity">
    <reaction evidence="3 5">
        <text>a quinone + NADH + 5 H(+)(in) = a quinol + NAD(+) + 4 H(+)(out)</text>
        <dbReference type="Rhea" id="RHEA:57888"/>
        <dbReference type="ChEBI" id="CHEBI:15378"/>
        <dbReference type="ChEBI" id="CHEBI:24646"/>
        <dbReference type="ChEBI" id="CHEBI:57540"/>
        <dbReference type="ChEBI" id="CHEBI:57945"/>
        <dbReference type="ChEBI" id="CHEBI:132124"/>
    </reaction>
</comment>
<sequence>MADEATLVLRAEALVAAATLLRDHPSARFRLLSDLTAAHWPGEERPFHVVYHLYSFDHNRRLRLKVKLRDGEEAPSVTGVWSGANWMEREAYDLFGVRFKGHPDLRRILLPEDWGSHPLRKDYPLEGRGERVYTKPKRKEFGE</sequence>
<dbReference type="GO" id="GO:0008137">
    <property type="term" value="F:NADH dehydrogenase (ubiquinone) activity"/>
    <property type="evidence" value="ECO:0007669"/>
    <property type="project" value="InterPro"/>
</dbReference>
<evidence type="ECO:0000256" key="1">
    <source>
        <dbReference type="ARBA" id="ARBA00007569"/>
    </source>
</evidence>
<evidence type="ECO:0000256" key="3">
    <source>
        <dbReference type="HAMAP-Rule" id="MF_01357"/>
    </source>
</evidence>
<comment type="caution">
    <text evidence="7">The sequence shown here is derived from an EMBL/GenBank/DDBJ whole genome shotgun (WGS) entry which is preliminary data.</text>
</comment>
<dbReference type="PANTHER" id="PTHR10884">
    <property type="entry name" value="NADH DEHYDROGENASE UBIQUINONE IRON-SULFUR PROTEIN 3"/>
    <property type="match status" value="1"/>
</dbReference>
<keyword evidence="3 4" id="KW-1278">Translocase</keyword>
<keyword evidence="3" id="KW-0830">Ubiquinone</keyword>
<dbReference type="EMBL" id="JACPUR010000040">
    <property type="protein sequence ID" value="MBI3129272.1"/>
    <property type="molecule type" value="Genomic_DNA"/>
</dbReference>
<dbReference type="PROSITE" id="PS00542">
    <property type="entry name" value="COMPLEX1_30K"/>
    <property type="match status" value="1"/>
</dbReference>
<dbReference type="SUPFAM" id="SSF143243">
    <property type="entry name" value="Nqo5-like"/>
    <property type="match status" value="1"/>
</dbReference>
<evidence type="ECO:0000256" key="4">
    <source>
        <dbReference type="RuleBase" id="RU003456"/>
    </source>
</evidence>
<dbReference type="InterPro" id="IPR001268">
    <property type="entry name" value="NADH_UbQ_OxRdtase_30kDa_su"/>
</dbReference>
<comment type="subcellular location">
    <subcellularLocation>
        <location evidence="3">Cell membrane</location>
        <topology evidence="3">Peripheral membrane protein</topology>
        <orientation evidence="3">Cytoplasmic side</orientation>
    </subcellularLocation>
</comment>
<evidence type="ECO:0000256" key="2">
    <source>
        <dbReference type="ARBA" id="ARBA00022448"/>
    </source>
</evidence>
<keyword evidence="3 5" id="KW-0874">Quinone</keyword>
<dbReference type="Gene3D" id="3.30.460.80">
    <property type="entry name" value="NADH:ubiquinone oxidoreductase, 30kDa subunit"/>
    <property type="match status" value="1"/>
</dbReference>
<evidence type="ECO:0000313" key="7">
    <source>
        <dbReference type="EMBL" id="MBI3129272.1"/>
    </source>
</evidence>
<dbReference type="InterPro" id="IPR010218">
    <property type="entry name" value="NADH_DH_suC"/>
</dbReference>
<reference evidence="7" key="1">
    <citation type="submission" date="2020-07" db="EMBL/GenBank/DDBJ databases">
        <title>Huge and variable diversity of episymbiotic CPR bacteria and DPANN archaea in groundwater ecosystems.</title>
        <authorList>
            <person name="He C.Y."/>
            <person name="Keren R."/>
            <person name="Whittaker M."/>
            <person name="Farag I.F."/>
            <person name="Doudna J."/>
            <person name="Cate J.H.D."/>
            <person name="Banfield J.F."/>
        </authorList>
    </citation>
    <scope>NUCLEOTIDE SEQUENCE</scope>
    <source>
        <strain evidence="7">NC_groundwater_763_Ag_S-0.2um_68_21</strain>
    </source>
</reference>
<dbReference type="EC" id="7.1.1.-" evidence="3"/>
<comment type="subunit">
    <text evidence="3">NDH-1 is composed of 14 different subunits. Subunits NuoB, C, D, E, F, and G constitute the peripheral sector of the complex.</text>
</comment>
<comment type="function">
    <text evidence="3">NDH-1 shuttles electrons from NADH, via FMN and iron-sulfur (Fe-S) centers, to quinones in the respiratory chain. The immediate electron acceptor for the enzyme in this species is believed to be ubiquinone. Couples the redox reaction to proton translocation (for every two electrons transferred, four hydrogen ions are translocated across the cytoplasmic membrane), and thus conserves the redox energy in a proton gradient.</text>
</comment>
<name>A0A932I3V9_UNCTE</name>
<dbReference type="HAMAP" id="MF_01357">
    <property type="entry name" value="NDH1_NuoC"/>
    <property type="match status" value="1"/>
</dbReference>
<keyword evidence="3" id="KW-0472">Membrane</keyword>
<evidence type="ECO:0000259" key="6">
    <source>
        <dbReference type="Pfam" id="PF00329"/>
    </source>
</evidence>
<dbReference type="PANTHER" id="PTHR10884:SF14">
    <property type="entry name" value="NADH DEHYDROGENASE [UBIQUINONE] IRON-SULFUR PROTEIN 3, MITOCHONDRIAL"/>
    <property type="match status" value="1"/>
</dbReference>
<keyword evidence="3" id="KW-1003">Cell membrane</keyword>
<dbReference type="GO" id="GO:0048038">
    <property type="term" value="F:quinone binding"/>
    <property type="evidence" value="ECO:0007669"/>
    <property type="project" value="UniProtKB-KW"/>
</dbReference>